<dbReference type="PATRIC" id="fig|1050174.4.peg.1878"/>
<dbReference type="GO" id="GO:0005886">
    <property type="term" value="C:plasma membrane"/>
    <property type="evidence" value="ECO:0007669"/>
    <property type="project" value="UniProtKB-SubCell"/>
</dbReference>
<feature type="transmembrane region" description="Helical" evidence="8">
    <location>
        <begin position="47"/>
        <end position="68"/>
    </location>
</feature>
<gene>
    <name evidence="9" type="ORF">CEPID_09325</name>
</gene>
<keyword evidence="6 8" id="KW-1133">Transmembrane helix</keyword>
<organism evidence="9 10">
    <name type="scientific">Corynebacterium epidermidicanis</name>
    <dbReference type="NCBI Taxonomy" id="1050174"/>
    <lineage>
        <taxon>Bacteria</taxon>
        <taxon>Bacillati</taxon>
        <taxon>Actinomycetota</taxon>
        <taxon>Actinomycetes</taxon>
        <taxon>Mycobacteriales</taxon>
        <taxon>Corynebacteriaceae</taxon>
        <taxon>Corynebacterium</taxon>
    </lineage>
</organism>
<dbReference type="GO" id="GO:0005283">
    <property type="term" value="F:amino acid:sodium symporter activity"/>
    <property type="evidence" value="ECO:0007669"/>
    <property type="project" value="InterPro"/>
</dbReference>
<dbReference type="KEGG" id="cei:CEPID_09325"/>
<feature type="transmembrane region" description="Helical" evidence="8">
    <location>
        <begin position="16"/>
        <end position="35"/>
    </location>
</feature>
<comment type="similarity">
    <text evidence="2">Belongs to the alanine or glycine:cation symporter (AGCS) (TC 2.A.25) family.</text>
</comment>
<keyword evidence="5 8" id="KW-0812">Transmembrane</keyword>
<proteinExistence type="inferred from homology"/>
<evidence type="ECO:0000256" key="5">
    <source>
        <dbReference type="ARBA" id="ARBA00022692"/>
    </source>
</evidence>
<feature type="transmembrane region" description="Helical" evidence="8">
    <location>
        <begin position="244"/>
        <end position="263"/>
    </location>
</feature>
<keyword evidence="3" id="KW-0813">Transport</keyword>
<evidence type="ECO:0000256" key="7">
    <source>
        <dbReference type="ARBA" id="ARBA00023136"/>
    </source>
</evidence>
<dbReference type="PANTHER" id="PTHR30330:SF3">
    <property type="entry name" value="TRANSCRIPTIONAL REGULATOR, LRP FAMILY"/>
    <property type="match status" value="1"/>
</dbReference>
<dbReference type="Proteomes" id="UP000035368">
    <property type="component" value="Chromosome"/>
</dbReference>
<reference evidence="9 10" key="1">
    <citation type="submission" date="2015-05" db="EMBL/GenBank/DDBJ databases">
        <title>Complete genome sequence of Corynebacterium epidermidicanis DSM 45586, isolated from the skin of a dog suffering from pruritus.</title>
        <authorList>
            <person name="Ruckert C."/>
            <person name="Albersmeier A."/>
            <person name="Winkler A."/>
            <person name="Tauch A."/>
        </authorList>
    </citation>
    <scope>NUCLEOTIDE SEQUENCE [LARGE SCALE GENOMIC DNA]</scope>
    <source>
        <strain evidence="9 10">DSM 45586</strain>
    </source>
</reference>
<comment type="subcellular location">
    <subcellularLocation>
        <location evidence="1">Cell membrane</location>
        <topology evidence="1">Multi-pass membrane protein</topology>
    </subcellularLocation>
</comment>
<dbReference type="PRINTS" id="PR00175">
    <property type="entry name" value="NAALASMPORT"/>
</dbReference>
<protein>
    <submittedName>
        <fullName evidence="9">Sodium:alanine symporter family</fullName>
    </submittedName>
</protein>
<keyword evidence="4" id="KW-1003">Cell membrane</keyword>
<dbReference type="EMBL" id="CP011541">
    <property type="protein sequence ID" value="AKK03711.1"/>
    <property type="molecule type" value="Genomic_DNA"/>
</dbReference>
<accession>A0A0G3GRA2</accession>
<dbReference type="STRING" id="1050174.CEPID_09325"/>
<evidence type="ECO:0000313" key="9">
    <source>
        <dbReference type="EMBL" id="AKK03711.1"/>
    </source>
</evidence>
<evidence type="ECO:0000313" key="10">
    <source>
        <dbReference type="Proteomes" id="UP000035368"/>
    </source>
</evidence>
<evidence type="ECO:0000256" key="2">
    <source>
        <dbReference type="ARBA" id="ARBA00009261"/>
    </source>
</evidence>
<dbReference type="InterPro" id="IPR001463">
    <property type="entry name" value="Na/Ala_symport"/>
</dbReference>
<dbReference type="OrthoDB" id="9806926at2"/>
<evidence type="ECO:0000256" key="1">
    <source>
        <dbReference type="ARBA" id="ARBA00004651"/>
    </source>
</evidence>
<feature type="transmembrane region" description="Helical" evidence="8">
    <location>
        <begin position="220"/>
        <end position="238"/>
    </location>
</feature>
<dbReference type="Pfam" id="PF01235">
    <property type="entry name" value="Na_Ala_symp"/>
    <property type="match status" value="1"/>
</dbReference>
<evidence type="ECO:0000256" key="3">
    <source>
        <dbReference type="ARBA" id="ARBA00022448"/>
    </source>
</evidence>
<dbReference type="PANTHER" id="PTHR30330">
    <property type="entry name" value="AGSS FAMILY TRANSPORTER, SODIUM-ALANINE"/>
    <property type="match status" value="1"/>
</dbReference>
<keyword evidence="7 8" id="KW-0472">Membrane</keyword>
<dbReference type="RefSeq" id="WP_047240699.1">
    <property type="nucleotide sequence ID" value="NZ_CP011541.1"/>
</dbReference>
<keyword evidence="10" id="KW-1185">Reference proteome</keyword>
<evidence type="ECO:0000256" key="6">
    <source>
        <dbReference type="ARBA" id="ARBA00022989"/>
    </source>
</evidence>
<sequence>MIDISGGESSPLNGRGWLIGVGLALVAGVVILGGIQKIASMTSRLVPVMAVLYFLATSAIVLVNYQQIPKAIELIVVGGLTGEGVKGGLIGVAIIGIQRALFSNVAGVGSAGLAHSVAKNNRPAEEGFVAAWEPFIDSVIVCTLTAFAIIVTGQYQNEGADGIILTTNAFSTVHAAFPVILSVCIVLFGFSTVLSYSFYGRQAAGFLFKGNRFACRMYDVVYLLMIVVGAAVSLETVTRFSDSVFFIVVVPNLLGIYLLSGKLKEEVQGYRRLVDSGECEVVPEHERSTLLGKKKVEVSPRSTIR</sequence>
<feature type="transmembrane region" description="Helical" evidence="8">
    <location>
        <begin position="175"/>
        <end position="199"/>
    </location>
</feature>
<name>A0A0G3GRA2_9CORY</name>
<evidence type="ECO:0000256" key="4">
    <source>
        <dbReference type="ARBA" id="ARBA00022475"/>
    </source>
</evidence>
<evidence type="ECO:0000256" key="8">
    <source>
        <dbReference type="SAM" id="Phobius"/>
    </source>
</evidence>
<dbReference type="AlphaFoldDB" id="A0A0G3GRA2"/>